<evidence type="ECO:0000313" key="4">
    <source>
        <dbReference type="Proteomes" id="UP001500886"/>
    </source>
</evidence>
<comment type="caution">
    <text evidence="3">The sequence shown here is derived from an EMBL/GenBank/DDBJ whole genome shotgun (WGS) entry which is preliminary data.</text>
</comment>
<dbReference type="InterPro" id="IPR016039">
    <property type="entry name" value="Thiolase-like"/>
</dbReference>
<dbReference type="InterPro" id="IPR014030">
    <property type="entry name" value="Ketoacyl_synth_N"/>
</dbReference>
<dbReference type="Gene3D" id="3.40.47.10">
    <property type="match status" value="1"/>
</dbReference>
<evidence type="ECO:0000259" key="2">
    <source>
        <dbReference type="Pfam" id="PF00109"/>
    </source>
</evidence>
<protein>
    <recommendedName>
        <fullName evidence="2">Beta-ketoacyl synthase-like N-terminal domain-containing protein</fullName>
    </recommendedName>
</protein>
<gene>
    <name evidence="3" type="ORF">GCM10010315_12640</name>
</gene>
<name>A0ABN3TLV4_9ACTN</name>
<proteinExistence type="predicted"/>
<dbReference type="PANTHER" id="PTHR11712">
    <property type="entry name" value="POLYKETIDE SYNTHASE-RELATED"/>
    <property type="match status" value="1"/>
</dbReference>
<reference evidence="3 4" key="1">
    <citation type="journal article" date="2019" name="Int. J. Syst. Evol. Microbiol.">
        <title>The Global Catalogue of Microorganisms (GCM) 10K type strain sequencing project: providing services to taxonomists for standard genome sequencing and annotation.</title>
        <authorList>
            <consortium name="The Broad Institute Genomics Platform"/>
            <consortium name="The Broad Institute Genome Sequencing Center for Infectious Disease"/>
            <person name="Wu L."/>
            <person name="Ma J."/>
        </authorList>
    </citation>
    <scope>NUCLEOTIDE SEQUENCE [LARGE SCALE GENOMIC DNA]</scope>
    <source>
        <strain evidence="3 4">JCM 4542</strain>
    </source>
</reference>
<sequence length="306" mass="30619">MTTAVTDVAGSEVVVSGVAVALPGAADPRDLLRPVPEGAPPVDAAERIGRKGLRFKDRATQVGLHLAHAALTDAGLLADGRPTVPGDRIGVVVSSNLGNADTVCRAVETIAKESTGALSPMDTPNASSNIIASETAIRYGLRGPNLTVCNGTGSGLDAVRWAVLMVRSGRADHMLVTGVEPDNEVTRRLVGGPVADGGAALVVTRTPTAPVKALLGPVVRTADPAGTAGELGRRAPGGRMWLAGDGRAVPGDAEHLALDGWGELSGALGVVQCAAAAGWFAQGRPGPVYALAGGAGAALLAPKEAA</sequence>
<dbReference type="RefSeq" id="WP_344433764.1">
    <property type="nucleotide sequence ID" value="NZ_BAAASL010000004.1"/>
</dbReference>
<organism evidence="3 4">
    <name type="scientific">Streptomyces luteosporeus</name>
    <dbReference type="NCBI Taxonomy" id="173856"/>
    <lineage>
        <taxon>Bacteria</taxon>
        <taxon>Bacillati</taxon>
        <taxon>Actinomycetota</taxon>
        <taxon>Actinomycetes</taxon>
        <taxon>Kitasatosporales</taxon>
        <taxon>Streptomycetaceae</taxon>
        <taxon>Streptomyces</taxon>
    </lineage>
</organism>
<keyword evidence="1" id="KW-0808">Transferase</keyword>
<dbReference type="SUPFAM" id="SSF53901">
    <property type="entry name" value="Thiolase-like"/>
    <property type="match status" value="1"/>
</dbReference>
<dbReference type="Proteomes" id="UP001500886">
    <property type="component" value="Unassembled WGS sequence"/>
</dbReference>
<dbReference type="PANTHER" id="PTHR11712:SF336">
    <property type="entry name" value="3-OXOACYL-[ACYL-CARRIER-PROTEIN] SYNTHASE, MITOCHONDRIAL"/>
    <property type="match status" value="1"/>
</dbReference>
<keyword evidence="4" id="KW-1185">Reference proteome</keyword>
<feature type="domain" description="Beta-ketoacyl synthase-like N-terminal" evidence="2">
    <location>
        <begin position="46"/>
        <end position="180"/>
    </location>
</feature>
<accession>A0ABN3TLV4</accession>
<evidence type="ECO:0000256" key="1">
    <source>
        <dbReference type="ARBA" id="ARBA00022679"/>
    </source>
</evidence>
<dbReference type="Pfam" id="PF00109">
    <property type="entry name" value="ketoacyl-synt"/>
    <property type="match status" value="1"/>
</dbReference>
<dbReference type="InterPro" id="IPR000794">
    <property type="entry name" value="Beta-ketoacyl_synthase"/>
</dbReference>
<evidence type="ECO:0000313" key="3">
    <source>
        <dbReference type="EMBL" id="GAA2711243.1"/>
    </source>
</evidence>
<dbReference type="EMBL" id="BAAASL010000004">
    <property type="protein sequence ID" value="GAA2711243.1"/>
    <property type="molecule type" value="Genomic_DNA"/>
</dbReference>